<dbReference type="GeneID" id="88767934"/>
<dbReference type="InterPro" id="IPR010095">
    <property type="entry name" value="Cas12f1-like_TNB"/>
</dbReference>
<dbReference type="PATRIC" id="fig|423471.3.peg.4222"/>
<dbReference type="AlphaFoldDB" id="G5JAQ2"/>
<feature type="non-terminal residue" evidence="3">
    <location>
        <position position="1"/>
    </location>
</feature>
<proteinExistence type="predicted"/>
<evidence type="ECO:0000313" key="4">
    <source>
        <dbReference type="Proteomes" id="UP000003477"/>
    </source>
</evidence>
<gene>
    <name evidence="3" type="ORF">CWATWH0003_4514a4</name>
</gene>
<sequence length="108" mass="11779">AWGNFLTKLEAVAVKRGVWFVKVSPHGTTVNCSSCGHKVPKKLSVRLHECPRCNLTMDRDENAAVNVLNKALQMHGVGLTLSACGGLVDGQPVKQETSEKEYVQLSLF</sequence>
<accession>G5JAQ2</accession>
<protein>
    <submittedName>
        <fullName evidence="3">Transposase-like protein, IS200/IS605 family</fullName>
    </submittedName>
</protein>
<feature type="domain" description="Cas12f1-like TNB" evidence="2">
    <location>
        <begin position="2"/>
        <end position="67"/>
    </location>
</feature>
<dbReference type="GO" id="GO:0003677">
    <property type="term" value="F:DNA binding"/>
    <property type="evidence" value="ECO:0007669"/>
    <property type="project" value="UniProtKB-KW"/>
</dbReference>
<comment type="caution">
    <text evidence="3">The sequence shown here is derived from an EMBL/GenBank/DDBJ whole genome shotgun (WGS) entry which is preliminary data.</text>
</comment>
<evidence type="ECO:0000259" key="2">
    <source>
        <dbReference type="Pfam" id="PF07282"/>
    </source>
</evidence>
<reference evidence="3 4" key="1">
    <citation type="journal article" date="2011" name="Front. Microbiol.">
        <title>Two Strains of Crocosphaera watsonii with Highly Conserved Genomes are Distinguished by Strain-Specific Features.</title>
        <authorList>
            <person name="Bench S.R."/>
            <person name="Ilikchyan I.N."/>
            <person name="Tripp H.J."/>
            <person name="Zehr J.P."/>
        </authorList>
    </citation>
    <scope>NUCLEOTIDE SEQUENCE [LARGE SCALE GENOMIC DNA]</scope>
    <source>
        <strain evidence="3 4">WH 0003</strain>
    </source>
</reference>
<keyword evidence="1" id="KW-0238">DNA-binding</keyword>
<organism evidence="3 4">
    <name type="scientific">Crocosphaera watsonii WH 0003</name>
    <dbReference type="NCBI Taxonomy" id="423471"/>
    <lineage>
        <taxon>Bacteria</taxon>
        <taxon>Bacillati</taxon>
        <taxon>Cyanobacteriota</taxon>
        <taxon>Cyanophyceae</taxon>
        <taxon>Oscillatoriophycideae</taxon>
        <taxon>Chroococcales</taxon>
        <taxon>Aphanothecaceae</taxon>
        <taxon>Crocosphaera</taxon>
    </lineage>
</organism>
<evidence type="ECO:0000256" key="1">
    <source>
        <dbReference type="ARBA" id="ARBA00023125"/>
    </source>
</evidence>
<name>G5JAQ2_CROWT</name>
<dbReference type="EMBL" id="AESD01000679">
    <property type="protein sequence ID" value="EHJ10757.1"/>
    <property type="molecule type" value="Genomic_DNA"/>
</dbReference>
<dbReference type="RefSeq" id="WP_007312394.1">
    <property type="nucleotide sequence ID" value="NZ_AESD01000679.1"/>
</dbReference>
<dbReference type="Pfam" id="PF07282">
    <property type="entry name" value="Cas12f1-like_TNB"/>
    <property type="match status" value="1"/>
</dbReference>
<evidence type="ECO:0000313" key="3">
    <source>
        <dbReference type="EMBL" id="EHJ10757.1"/>
    </source>
</evidence>
<dbReference type="Proteomes" id="UP000003477">
    <property type="component" value="Unassembled WGS sequence"/>
</dbReference>